<sequence length="145" mass="15951">MHRGTLLLLPLFVLLTGFGLYQAANYTITEDYSIRFDGSGAEGTFRGLSGTIVFDPNDLASARMDVRLESATIATGNTTKDRHARGEKWFDVERYPYISFVATDFMRDAAGYVAEGELTLHGVRKTVRLPFTLTETAEGGCSRGV</sequence>
<organism evidence="2 3">
    <name type="scientific">Neolewinella maritima</name>
    <dbReference type="NCBI Taxonomy" id="1383882"/>
    <lineage>
        <taxon>Bacteria</taxon>
        <taxon>Pseudomonadati</taxon>
        <taxon>Bacteroidota</taxon>
        <taxon>Saprospiria</taxon>
        <taxon>Saprospirales</taxon>
        <taxon>Lewinellaceae</taxon>
        <taxon>Neolewinella</taxon>
    </lineage>
</organism>
<dbReference type="PANTHER" id="PTHR34406:SF1">
    <property type="entry name" value="PROTEIN YCEI"/>
    <property type="match status" value="1"/>
</dbReference>
<accession>A0ABM9B137</accession>
<protein>
    <submittedName>
        <fullName evidence="2">Protein YceI</fullName>
    </submittedName>
</protein>
<dbReference type="SUPFAM" id="SSF101874">
    <property type="entry name" value="YceI-like"/>
    <property type="match status" value="1"/>
</dbReference>
<evidence type="ECO:0000313" key="2">
    <source>
        <dbReference type="EMBL" id="CAH1000645.1"/>
    </source>
</evidence>
<dbReference type="SMART" id="SM00867">
    <property type="entry name" value="YceI"/>
    <property type="match status" value="1"/>
</dbReference>
<dbReference type="EMBL" id="CAKLPZ010000002">
    <property type="protein sequence ID" value="CAH1000645.1"/>
    <property type="molecule type" value="Genomic_DNA"/>
</dbReference>
<dbReference type="RefSeq" id="WP_238750682.1">
    <property type="nucleotide sequence ID" value="NZ_CAKLPZ010000002.1"/>
</dbReference>
<name>A0ABM9B137_9BACT</name>
<feature type="domain" description="Lipid/polyisoprenoid-binding YceI-like" evidence="1">
    <location>
        <begin position="25"/>
        <end position="145"/>
    </location>
</feature>
<gene>
    <name evidence="2" type="primary">yceI_1</name>
    <name evidence="2" type="ORF">LEM8419_01779</name>
</gene>
<dbReference type="InterPro" id="IPR007372">
    <property type="entry name" value="Lipid/polyisoprenoid-bd_YceI"/>
</dbReference>
<reference evidence="2" key="1">
    <citation type="submission" date="2021-12" db="EMBL/GenBank/DDBJ databases">
        <authorList>
            <person name="Rodrigo-Torres L."/>
            <person name="Arahal R. D."/>
            <person name="Lucena T."/>
        </authorList>
    </citation>
    <scope>NUCLEOTIDE SEQUENCE</scope>
    <source>
        <strain evidence="2">CECT 8419</strain>
    </source>
</reference>
<keyword evidence="3" id="KW-1185">Reference proteome</keyword>
<dbReference type="Pfam" id="PF04264">
    <property type="entry name" value="YceI"/>
    <property type="match status" value="1"/>
</dbReference>
<comment type="caution">
    <text evidence="2">The sequence shown here is derived from an EMBL/GenBank/DDBJ whole genome shotgun (WGS) entry which is preliminary data.</text>
</comment>
<evidence type="ECO:0000259" key="1">
    <source>
        <dbReference type="SMART" id="SM00867"/>
    </source>
</evidence>
<dbReference type="Gene3D" id="2.40.128.110">
    <property type="entry name" value="Lipid/polyisoprenoid-binding, YceI-like"/>
    <property type="match status" value="1"/>
</dbReference>
<dbReference type="PANTHER" id="PTHR34406">
    <property type="entry name" value="PROTEIN YCEI"/>
    <property type="match status" value="1"/>
</dbReference>
<dbReference type="Proteomes" id="UP000837803">
    <property type="component" value="Unassembled WGS sequence"/>
</dbReference>
<proteinExistence type="predicted"/>
<evidence type="ECO:0000313" key="3">
    <source>
        <dbReference type="Proteomes" id="UP000837803"/>
    </source>
</evidence>
<dbReference type="InterPro" id="IPR036761">
    <property type="entry name" value="TTHA0802/YceI-like_sf"/>
</dbReference>